<evidence type="ECO:0000259" key="2">
    <source>
        <dbReference type="Pfam" id="PF14242"/>
    </source>
</evidence>
<dbReference type="CDD" id="cd14360">
    <property type="entry name" value="UBA_NAC_like_bac"/>
    <property type="match status" value="1"/>
</dbReference>
<evidence type="ECO:0000256" key="1">
    <source>
        <dbReference type="SAM" id="Coils"/>
    </source>
</evidence>
<reference evidence="3 4" key="1">
    <citation type="submission" date="2013-12" db="EMBL/GenBank/DDBJ databases">
        <authorList>
            <consortium name="DOE Joint Genome Institute"/>
            <person name="Smidt H."/>
            <person name="Huntemann M."/>
            <person name="Han J."/>
            <person name="Chen A."/>
            <person name="Kyrpides N."/>
            <person name="Mavromatis K."/>
            <person name="Markowitz V."/>
            <person name="Palaniappan K."/>
            <person name="Ivanova N."/>
            <person name="Schaumberg A."/>
            <person name="Pati A."/>
            <person name="Liolios K."/>
            <person name="Nordberg H.P."/>
            <person name="Cantor M.N."/>
            <person name="Hua S.X."/>
            <person name="Woyke T."/>
        </authorList>
    </citation>
    <scope>NUCLEOTIDE SEQUENCE [LARGE SCALE GENOMIC DNA]</scope>
    <source>
        <strain evidence="4">DSM 15288</strain>
    </source>
</reference>
<evidence type="ECO:0000313" key="4">
    <source>
        <dbReference type="Proteomes" id="UP000010847"/>
    </source>
</evidence>
<dbReference type="OrthoDB" id="129626at2"/>
<dbReference type="eggNOG" id="COG1308">
    <property type="taxonomic scope" value="Bacteria"/>
</dbReference>
<dbReference type="InterPro" id="IPR009060">
    <property type="entry name" value="UBA-like_sf"/>
</dbReference>
<dbReference type="EMBL" id="CP007032">
    <property type="protein sequence ID" value="AHF07843.1"/>
    <property type="molecule type" value="Genomic_DNA"/>
</dbReference>
<accession>W0EEA3</accession>
<dbReference type="KEGG" id="dmt:DESME_13045"/>
<sequence length="164" mass="18952">MSEILWTELEKVDVLRERMGVSYERARFALEANQGDLVKALAELEKEHKEEDGASRWFIDGVKKQMKRLNKTQLNLKHEDKTLLSMSAPLGIALAYTIWKRPTLRMLGLIGAATAAVNHYELEVDSMEEQTEEVEEYDEYPYDIKTVIVPDDEFSENEKVEISE</sequence>
<keyword evidence="1" id="KW-0175">Coiled coil</keyword>
<evidence type="ECO:0000313" key="3">
    <source>
        <dbReference type="EMBL" id="AHF07843.1"/>
    </source>
</evidence>
<dbReference type="STRING" id="871968.DESME_13045"/>
<feature type="domain" description="DUF4342" evidence="2">
    <location>
        <begin position="49"/>
        <end position="124"/>
    </location>
</feature>
<organism evidence="3 4">
    <name type="scientific">Desulfitobacterium metallireducens DSM 15288</name>
    <dbReference type="NCBI Taxonomy" id="871968"/>
    <lineage>
        <taxon>Bacteria</taxon>
        <taxon>Bacillati</taxon>
        <taxon>Bacillota</taxon>
        <taxon>Clostridia</taxon>
        <taxon>Eubacteriales</taxon>
        <taxon>Desulfitobacteriaceae</taxon>
        <taxon>Desulfitobacterium</taxon>
    </lineage>
</organism>
<protein>
    <recommendedName>
        <fullName evidence="2">DUF4342 domain-containing protein</fullName>
    </recommendedName>
</protein>
<dbReference type="Gene3D" id="1.10.8.10">
    <property type="entry name" value="DNA helicase RuvA subunit, C-terminal domain"/>
    <property type="match status" value="1"/>
</dbReference>
<dbReference type="SUPFAM" id="SSF46934">
    <property type="entry name" value="UBA-like"/>
    <property type="match status" value="1"/>
</dbReference>
<dbReference type="Proteomes" id="UP000010847">
    <property type="component" value="Chromosome"/>
</dbReference>
<gene>
    <name evidence="3" type="ORF">DESME_13045</name>
</gene>
<dbReference type="InterPro" id="IPR025642">
    <property type="entry name" value="DUF4342"/>
</dbReference>
<dbReference type="Pfam" id="PF14242">
    <property type="entry name" value="DUF4342"/>
    <property type="match status" value="1"/>
</dbReference>
<feature type="coiled-coil region" evidence="1">
    <location>
        <begin position="110"/>
        <end position="137"/>
    </location>
</feature>
<name>W0EEA3_9FIRM</name>
<keyword evidence="4" id="KW-1185">Reference proteome</keyword>
<proteinExistence type="predicted"/>
<dbReference type="AlphaFoldDB" id="W0EEA3"/>
<dbReference type="RefSeq" id="WP_006715909.1">
    <property type="nucleotide sequence ID" value="NZ_CP007032.1"/>
</dbReference>
<dbReference type="HOGENOM" id="CLU_115782_2_1_9"/>